<evidence type="ECO:0000313" key="3">
    <source>
        <dbReference type="EMBL" id="RLU56495.1"/>
    </source>
</evidence>
<dbReference type="KEGG" id="siz:SI82_06310"/>
<sequence>MIIKRCTRFSYFGATITLLIGSNQKVVLKKGESINIPIQTSGEMVKLKRPFQTRKQVYDSDVLLLKDNLKSILFFWSAIALIMISHLVLPFDSDWLFWLTIIGLALLLGSYLIPSLKWENEKEA</sequence>
<keyword evidence="4" id="KW-1185">Reference proteome</keyword>
<keyword evidence="1" id="KW-0812">Transmembrane</keyword>
<organism evidence="3 5">
    <name type="scientific">Streptococcus iniae</name>
    <name type="common">Streptococcus shiloi</name>
    <dbReference type="NCBI Taxonomy" id="1346"/>
    <lineage>
        <taxon>Bacteria</taxon>
        <taxon>Bacillati</taxon>
        <taxon>Bacillota</taxon>
        <taxon>Bacilli</taxon>
        <taxon>Lactobacillales</taxon>
        <taxon>Streptococcaceae</taxon>
        <taxon>Streptococcus</taxon>
    </lineage>
</organism>
<keyword evidence="1" id="KW-0472">Membrane</keyword>
<gene>
    <name evidence="3" type="ORF">DIY07_06425</name>
    <name evidence="2" type="ORF">DQ08_06160</name>
</gene>
<keyword evidence="1" id="KW-1133">Transmembrane helix</keyword>
<dbReference type="GeneID" id="35766487"/>
<feature type="transmembrane region" description="Helical" evidence="1">
    <location>
        <begin position="72"/>
        <end position="89"/>
    </location>
</feature>
<feature type="transmembrane region" description="Helical" evidence="1">
    <location>
        <begin position="95"/>
        <end position="113"/>
    </location>
</feature>
<accession>A0A3L8GHG1</accession>
<dbReference type="Proteomes" id="UP000269148">
    <property type="component" value="Unassembled WGS sequence"/>
</dbReference>
<evidence type="ECO:0000256" key="1">
    <source>
        <dbReference type="SAM" id="Phobius"/>
    </source>
</evidence>
<reference evidence="3 5" key="2">
    <citation type="submission" date="2018-06" db="EMBL/GenBank/DDBJ databases">
        <title>Mutators as drivers of adaptation in pathogenic bacteria and a risk factor for host jumps and vaccine escape.</title>
        <authorList>
            <person name="Barnes A.C."/>
            <person name="Silayeva O."/>
        </authorList>
    </citation>
    <scope>NUCLEOTIDE SEQUENCE [LARGE SCALE GENOMIC DNA]</scope>
    <source>
        <strain evidence="3 5">QMA0445</strain>
    </source>
</reference>
<dbReference type="EMBL" id="QLQD01000057">
    <property type="protein sequence ID" value="RLU56495.1"/>
    <property type="molecule type" value="Genomic_DNA"/>
</dbReference>
<reference evidence="2 4" key="1">
    <citation type="journal article" date="2014" name="Genome Announc.">
        <title>Complete Genome Sequence of a Virulent Strain, Streptococcus iniae ISET0901, Isolated from Diseased Tilapia.</title>
        <authorList>
            <person name="Pridgeon J.W."/>
            <person name="Zhang D."/>
            <person name="Zhang L."/>
        </authorList>
    </citation>
    <scope>NUCLEOTIDE SEQUENCE [LARGE SCALE GENOMIC DNA]</scope>
    <source>
        <strain evidence="2 4">ISET0901</strain>
    </source>
</reference>
<dbReference type="Proteomes" id="UP000025245">
    <property type="component" value="Chromosome"/>
</dbReference>
<name>A0A3L8GHG1_STRIN</name>
<evidence type="ECO:0000313" key="4">
    <source>
        <dbReference type="Proteomes" id="UP000025245"/>
    </source>
</evidence>
<dbReference type="KEGG" id="siq:DQ08_06160"/>
<dbReference type="EMBL" id="CP007586">
    <property type="protein sequence ID" value="AHY16041.1"/>
    <property type="molecule type" value="Genomic_DNA"/>
</dbReference>
<dbReference type="RefSeq" id="WP_003101168.1">
    <property type="nucleotide sequence ID" value="NZ_CP010783.1"/>
</dbReference>
<dbReference type="OrthoDB" id="2224794at2"/>
<proteinExistence type="predicted"/>
<evidence type="ECO:0000313" key="5">
    <source>
        <dbReference type="Proteomes" id="UP000269148"/>
    </source>
</evidence>
<protein>
    <submittedName>
        <fullName evidence="3">Uncharacterized protein</fullName>
    </submittedName>
</protein>
<dbReference type="KEGG" id="sio:DW64_06155"/>
<evidence type="ECO:0000313" key="2">
    <source>
        <dbReference type="EMBL" id="AHY16041.1"/>
    </source>
</evidence>
<dbReference type="AlphaFoldDB" id="A0A3L8GHG1"/>